<evidence type="ECO:0000259" key="3">
    <source>
        <dbReference type="Pfam" id="PF24520"/>
    </source>
</evidence>
<organism evidence="4 5">
    <name type="scientific">Paralvinella palmiformis</name>
    <dbReference type="NCBI Taxonomy" id="53620"/>
    <lineage>
        <taxon>Eukaryota</taxon>
        <taxon>Metazoa</taxon>
        <taxon>Spiralia</taxon>
        <taxon>Lophotrochozoa</taxon>
        <taxon>Annelida</taxon>
        <taxon>Polychaeta</taxon>
        <taxon>Sedentaria</taxon>
        <taxon>Canalipalpata</taxon>
        <taxon>Terebellida</taxon>
        <taxon>Terebelliformia</taxon>
        <taxon>Alvinellidae</taxon>
        <taxon>Paralvinella</taxon>
    </lineage>
</organism>
<accession>A0AAD9K112</accession>
<dbReference type="EMBL" id="JAODUP010000096">
    <property type="protein sequence ID" value="KAK2162561.1"/>
    <property type="molecule type" value="Genomic_DNA"/>
</dbReference>
<dbReference type="Pfam" id="PF24516">
    <property type="entry name" value="ARM_KNTC1_2nd"/>
    <property type="match status" value="1"/>
</dbReference>
<dbReference type="GO" id="GO:0031267">
    <property type="term" value="F:small GTPase binding"/>
    <property type="evidence" value="ECO:0007669"/>
    <property type="project" value="TreeGrafter"/>
</dbReference>
<evidence type="ECO:0000313" key="5">
    <source>
        <dbReference type="Proteomes" id="UP001208570"/>
    </source>
</evidence>
<reference evidence="4" key="1">
    <citation type="journal article" date="2023" name="Mol. Biol. Evol.">
        <title>Third-Generation Sequencing Reveals the Adaptive Role of the Epigenome in Three Deep-Sea Polychaetes.</title>
        <authorList>
            <person name="Perez M."/>
            <person name="Aroh O."/>
            <person name="Sun Y."/>
            <person name="Lan Y."/>
            <person name="Juniper S.K."/>
            <person name="Young C.R."/>
            <person name="Angers B."/>
            <person name="Qian P.Y."/>
        </authorList>
    </citation>
    <scope>NUCLEOTIDE SEQUENCE</scope>
    <source>
        <strain evidence="4">P08H-3</strain>
    </source>
</reference>
<dbReference type="PANTHER" id="PTHR15688:SF1">
    <property type="entry name" value="KINETOCHORE-ASSOCIATED PROTEIN 1"/>
    <property type="match status" value="1"/>
</dbReference>
<evidence type="ECO:0008006" key="6">
    <source>
        <dbReference type="Google" id="ProtNLM"/>
    </source>
</evidence>
<dbReference type="GO" id="GO:1903394">
    <property type="term" value="P:protein localization to kinetochore involved in kinetochore assembly"/>
    <property type="evidence" value="ECO:0007669"/>
    <property type="project" value="TreeGrafter"/>
</dbReference>
<feature type="domain" description="KNTC1 first ARM-repeats" evidence="3">
    <location>
        <begin position="286"/>
        <end position="506"/>
    </location>
</feature>
<comment type="caution">
    <text evidence="4">The sequence shown here is derived from an EMBL/GenBank/DDBJ whole genome shotgun (WGS) entry which is preliminary data.</text>
</comment>
<dbReference type="GO" id="GO:0000070">
    <property type="term" value="P:mitotic sister chromatid segregation"/>
    <property type="evidence" value="ECO:0007669"/>
    <property type="project" value="TreeGrafter"/>
</dbReference>
<keyword evidence="5" id="KW-1185">Reference proteome</keyword>
<evidence type="ECO:0000313" key="4">
    <source>
        <dbReference type="EMBL" id="KAK2162561.1"/>
    </source>
</evidence>
<dbReference type="PANTHER" id="PTHR15688">
    <property type="entry name" value="KINETOCHORE-ASSOCIATED PROTEIN 1"/>
    <property type="match status" value="1"/>
</dbReference>
<dbReference type="Proteomes" id="UP001208570">
    <property type="component" value="Unassembled WGS sequence"/>
</dbReference>
<evidence type="ECO:0000259" key="2">
    <source>
        <dbReference type="Pfam" id="PF24516"/>
    </source>
</evidence>
<dbReference type="InterPro" id="IPR055404">
    <property type="entry name" value="ARM_KNTC1_2nd"/>
</dbReference>
<dbReference type="Pfam" id="PF24520">
    <property type="entry name" value="ARM_KNTC1_1st"/>
    <property type="match status" value="1"/>
</dbReference>
<dbReference type="InterPro" id="IPR055403">
    <property type="entry name" value="ARM_KNTC1_1st"/>
</dbReference>
<dbReference type="GO" id="GO:0007094">
    <property type="term" value="P:mitotic spindle assembly checkpoint signaling"/>
    <property type="evidence" value="ECO:0007669"/>
    <property type="project" value="TreeGrafter"/>
</dbReference>
<dbReference type="AlphaFoldDB" id="A0AAD9K112"/>
<evidence type="ECO:0000259" key="1">
    <source>
        <dbReference type="Pfam" id="PF24506"/>
    </source>
</evidence>
<name>A0AAD9K112_9ANNE</name>
<dbReference type="InterPro" id="IPR055402">
    <property type="entry name" value="KNTC1_N"/>
</dbReference>
<dbReference type="Pfam" id="PF24506">
    <property type="entry name" value="KNTC1_N"/>
    <property type="match status" value="1"/>
</dbReference>
<dbReference type="GO" id="GO:0005737">
    <property type="term" value="C:cytoplasm"/>
    <property type="evidence" value="ECO:0007669"/>
    <property type="project" value="TreeGrafter"/>
</dbReference>
<dbReference type="GO" id="GO:0005828">
    <property type="term" value="C:kinetochore microtubule"/>
    <property type="evidence" value="ECO:0007669"/>
    <property type="project" value="TreeGrafter"/>
</dbReference>
<feature type="domain" description="KNTC1 N-terminal" evidence="1">
    <location>
        <begin position="48"/>
        <end position="284"/>
    </location>
</feature>
<sequence>MSGWDTVDVGFGDETANFGPRLESGSPLYQIETKATISHTGKRLVTVDGTDNDQKTFSHMTFTPQTEDGFCDLVIVSRTQVHLLKNINVKELRKELFSSPLTALTNNDMEKAQLLHSQVTLQVIDVERYHTELVLFTVSGPENNSHLISVGSGKYSICVWEKSDNKYNLVKQMNSSAGSGVSLQKCLQTHCGNLLCLDTEGTLSMINLQLLTVMKQWEHDVIKDFGVMEMEGQMNENSLTDVKLILLASSPDGVIKLEICLLLMDEPLYSLVLSPWTFLVETAPYELVYKAKANQLLNALLPWNVNKLQPDEMADYLQQLHSSLKMIKDESYATECCITAVLPTFHDTFELLLSAKQRLTKAECNEVKQSPKGITGKMLTKVIEILYRLETYQKAYGEDNFRGESWSEFVRVNMLNEVISQLRENNIITAAIIWNRHQAEIAKEFTAAVLKQILDSISDQASSDQLKPWLADDFLPFVIRVLPEGLPPVVNWIEQKARSMEIYEKMCTLPVRYSGTCQDEVHNDTIISDDGSDVFHSFNLLVHQLEELLHLHTKYKCKLSLARFIAETTESLAFRILDRIIAVEFIPSSIENYFKPFLKEHNLDEDWMLFQYIKYKLQATYDVIKAADVPWSDDIKSLARDGLATNHSKTADIKELTLLAELQKILIKYRLRKCIVKDDIAAQQLVHYIINQNKPSCLEDALHVTEVFQKLNDVDVYVIRIHFLIEHNELEEVIALLHSLPDSTALECGGHMLNYVKVILENELSFDEEDKQMKRTTNLAYMTSMCQILNQLLKQHLDVMEKEELQHDLELLTLVLKLQVDICIPLMMDNEPGL</sequence>
<dbReference type="InterPro" id="IPR052802">
    <property type="entry name" value="KNTC1"/>
</dbReference>
<dbReference type="GO" id="GO:1990423">
    <property type="term" value="C:RZZ complex"/>
    <property type="evidence" value="ECO:0007669"/>
    <property type="project" value="TreeGrafter"/>
</dbReference>
<proteinExistence type="predicted"/>
<gene>
    <name evidence="4" type="ORF">LSH36_96g02028</name>
</gene>
<feature type="domain" description="KNTC1 second ARM-repeats" evidence="2">
    <location>
        <begin position="616"/>
        <end position="740"/>
    </location>
</feature>
<protein>
    <recommendedName>
        <fullName evidence="6">RZZ complex subunit KNTC1/ROD C-terminal domain-containing protein</fullName>
    </recommendedName>
</protein>